<feature type="region of interest" description="Disordered" evidence="1">
    <location>
        <begin position="236"/>
        <end position="290"/>
    </location>
</feature>
<feature type="region of interest" description="Disordered" evidence="1">
    <location>
        <begin position="135"/>
        <end position="154"/>
    </location>
</feature>
<comment type="caution">
    <text evidence="2">The sequence shown here is derived from an EMBL/GenBank/DDBJ whole genome shotgun (WGS) entry which is preliminary data.</text>
</comment>
<proteinExistence type="predicted"/>
<keyword evidence="3" id="KW-1185">Reference proteome</keyword>
<organism evidence="2 3">
    <name type="scientific">Monilinia fructicola</name>
    <name type="common">Brown rot fungus</name>
    <name type="synonym">Ciboria fructicola</name>
    <dbReference type="NCBI Taxonomy" id="38448"/>
    <lineage>
        <taxon>Eukaryota</taxon>
        <taxon>Fungi</taxon>
        <taxon>Dikarya</taxon>
        <taxon>Ascomycota</taxon>
        <taxon>Pezizomycotina</taxon>
        <taxon>Leotiomycetes</taxon>
        <taxon>Helotiales</taxon>
        <taxon>Sclerotiniaceae</taxon>
        <taxon>Monilinia</taxon>
    </lineage>
</organism>
<name>A0A5M9JUZ4_MONFR</name>
<protein>
    <submittedName>
        <fullName evidence="2">Uncharacterized protein</fullName>
    </submittedName>
</protein>
<evidence type="ECO:0000313" key="2">
    <source>
        <dbReference type="EMBL" id="KAA8572273.1"/>
    </source>
</evidence>
<dbReference type="EMBL" id="VICG01000004">
    <property type="protein sequence ID" value="KAA8572273.1"/>
    <property type="molecule type" value="Genomic_DNA"/>
</dbReference>
<gene>
    <name evidence="2" type="ORF">EYC84_002899</name>
</gene>
<sequence length="290" mass="32829">MAENTPQYRVFRLPLTPYVVWNREHPGLDQPSDERQYPSYPAHAPGNVMMRFCIRDRKWKPKSDFPQDPARPGQILRSKRGEPIKFCTRCADYFDQRALAKKKKKKPAVRKPADLSELRKKLQVADAAAGLLNRRLERNRQQRQRLNRQAGENSEMRRLLLANIARLEGEGDPPKEEDDDKQVAGGGRDNHDAGEHVGLSNIHASGGYHTRQETNDDYFSAPLAIAAPALIRQNTYSDAPNHTYPPPPPTTKPTLTPRPMTPIPQNPLEIRPPTNNNQPCYPSNTAPTDP</sequence>
<dbReference type="AlphaFoldDB" id="A0A5M9JUZ4"/>
<evidence type="ECO:0000313" key="3">
    <source>
        <dbReference type="Proteomes" id="UP000322873"/>
    </source>
</evidence>
<feature type="compositionally biased region" description="Polar residues" evidence="1">
    <location>
        <begin position="273"/>
        <end position="290"/>
    </location>
</feature>
<dbReference type="Proteomes" id="UP000322873">
    <property type="component" value="Unassembled WGS sequence"/>
</dbReference>
<evidence type="ECO:0000256" key="1">
    <source>
        <dbReference type="SAM" id="MobiDB-lite"/>
    </source>
</evidence>
<accession>A0A5M9JUZ4</accession>
<reference evidence="2 3" key="1">
    <citation type="submission" date="2019-06" db="EMBL/GenBank/DDBJ databases">
        <title>Genome Sequence of the Brown Rot Fungal Pathogen Monilinia fructicola.</title>
        <authorList>
            <person name="De Miccolis Angelini R.M."/>
            <person name="Landi L."/>
            <person name="Abate D."/>
            <person name="Pollastro S."/>
            <person name="Romanazzi G."/>
            <person name="Faretra F."/>
        </authorList>
    </citation>
    <scope>NUCLEOTIDE SEQUENCE [LARGE SCALE GENOMIC DNA]</scope>
    <source>
        <strain evidence="2 3">Mfrc123</strain>
    </source>
</reference>
<feature type="region of interest" description="Disordered" evidence="1">
    <location>
        <begin position="168"/>
        <end position="209"/>
    </location>
</feature>